<sequence length="446" mass="47990">MKLSKKKSLRSQVINILKNPWLLLISIIFSIATGLLKPSLAFQLEPIGQMYLSLLKMCVLPILISAITMSIGRLMASNNATKSIKRIMIIFPVLMVFIAVTAILVAGITKPGTGLSTTTLQNLGILVNKSGIDLEVALNQPLPPLKNQPGLGSFVISMIPDNIFDALSKGDTLKVLFFSIIFGISLGMVQDSTSASQAFLDGLEIIYRTFNKWISWLTLLLPFGLYGLLSAQIAHTGLNVVFAMVNFIAVAVFTYLLIYAVSTILIWVRSRCPLSYVFSMAQEPTILALATTNALACLPSMISTMSQGLKFSLQTTNLVVPLGITVGRFGQVVYFTLASIFVAQLYQISIGVSGLAIIIVGSIFAGMASSGATGIVTLTTLNVVLRPLGLPLEAALVLFIAIDPIMDPFRTLCTVHTGMAATALIADQDPNFFSLESESQQDLITT</sequence>
<dbReference type="InterPro" id="IPR001991">
    <property type="entry name" value="Na-dicarboxylate_symporter"/>
</dbReference>
<feature type="transmembrane region" description="Helical" evidence="6">
    <location>
        <begin position="21"/>
        <end position="42"/>
    </location>
</feature>
<proteinExistence type="predicted"/>
<keyword evidence="3 6" id="KW-0812">Transmembrane</keyword>
<dbReference type="AlphaFoldDB" id="A0A1J1LLB3"/>
<name>A0A1J1LLB3_9CYAN</name>
<dbReference type="PANTHER" id="PTHR42865">
    <property type="entry name" value="PROTON/GLUTAMATE-ASPARTATE SYMPORTER"/>
    <property type="match status" value="1"/>
</dbReference>
<evidence type="ECO:0000313" key="8">
    <source>
        <dbReference type="Proteomes" id="UP000184315"/>
    </source>
</evidence>
<dbReference type="PRINTS" id="PR00173">
    <property type="entry name" value="EDTRNSPORT"/>
</dbReference>
<evidence type="ECO:0000256" key="1">
    <source>
        <dbReference type="ARBA" id="ARBA00004141"/>
    </source>
</evidence>
<feature type="transmembrane region" description="Helical" evidence="6">
    <location>
        <begin position="318"/>
        <end position="343"/>
    </location>
</feature>
<feature type="transmembrane region" description="Helical" evidence="6">
    <location>
        <begin position="384"/>
        <end position="402"/>
    </location>
</feature>
<feature type="transmembrane region" description="Helical" evidence="6">
    <location>
        <begin position="54"/>
        <end position="75"/>
    </location>
</feature>
<dbReference type="GO" id="GO:0005886">
    <property type="term" value="C:plasma membrane"/>
    <property type="evidence" value="ECO:0007669"/>
    <property type="project" value="TreeGrafter"/>
</dbReference>
<organism evidence="7 8">
    <name type="scientific">Planktothrix tepida PCC 9214</name>
    <dbReference type="NCBI Taxonomy" id="671072"/>
    <lineage>
        <taxon>Bacteria</taxon>
        <taxon>Bacillati</taxon>
        <taxon>Cyanobacteriota</taxon>
        <taxon>Cyanophyceae</taxon>
        <taxon>Oscillatoriophycideae</taxon>
        <taxon>Oscillatoriales</taxon>
        <taxon>Microcoleaceae</taxon>
        <taxon>Planktothrix</taxon>
    </lineage>
</organism>
<evidence type="ECO:0000256" key="4">
    <source>
        <dbReference type="ARBA" id="ARBA00022989"/>
    </source>
</evidence>
<feature type="transmembrane region" description="Helical" evidence="6">
    <location>
        <begin position="87"/>
        <end position="108"/>
    </location>
</feature>
<accession>A0A1J1LLB3</accession>
<evidence type="ECO:0000256" key="6">
    <source>
        <dbReference type="SAM" id="Phobius"/>
    </source>
</evidence>
<dbReference type="Gene3D" id="1.10.3860.10">
    <property type="entry name" value="Sodium:dicarboxylate symporter"/>
    <property type="match status" value="1"/>
</dbReference>
<feature type="transmembrane region" description="Helical" evidence="6">
    <location>
        <begin position="240"/>
        <end position="266"/>
    </location>
</feature>
<keyword evidence="5 6" id="KW-0472">Membrane</keyword>
<dbReference type="RefSeq" id="WP_072719151.1">
    <property type="nucleotide sequence ID" value="NZ_LN889800.1"/>
</dbReference>
<dbReference type="STRING" id="671072.PL9214480009"/>
<feature type="transmembrane region" description="Helical" evidence="6">
    <location>
        <begin position="286"/>
        <end position="306"/>
    </location>
</feature>
<keyword evidence="2" id="KW-0813">Transport</keyword>
<dbReference type="OrthoDB" id="9768885at2"/>
<feature type="transmembrane region" description="Helical" evidence="6">
    <location>
        <begin position="355"/>
        <end position="378"/>
    </location>
</feature>
<keyword evidence="8" id="KW-1185">Reference proteome</keyword>
<dbReference type="Proteomes" id="UP000184315">
    <property type="component" value="Unassembled WGS sequence"/>
</dbReference>
<evidence type="ECO:0000256" key="5">
    <source>
        <dbReference type="ARBA" id="ARBA00023136"/>
    </source>
</evidence>
<evidence type="ECO:0000256" key="3">
    <source>
        <dbReference type="ARBA" id="ARBA00022692"/>
    </source>
</evidence>
<dbReference type="SUPFAM" id="SSF118215">
    <property type="entry name" value="Proton glutamate symport protein"/>
    <property type="match status" value="1"/>
</dbReference>
<dbReference type="PANTHER" id="PTHR42865:SF10">
    <property type="entry name" value="SODIUM:DICARBOXYLATE SYMPORTER FAMILY PROTEIN"/>
    <property type="match status" value="1"/>
</dbReference>
<feature type="transmembrane region" description="Helical" evidence="6">
    <location>
        <begin position="175"/>
        <end position="192"/>
    </location>
</feature>
<dbReference type="EMBL" id="CZDF01000153">
    <property type="protein sequence ID" value="CUR32401.1"/>
    <property type="molecule type" value="Genomic_DNA"/>
</dbReference>
<dbReference type="Pfam" id="PF00375">
    <property type="entry name" value="SDF"/>
    <property type="match status" value="1"/>
</dbReference>
<feature type="transmembrane region" description="Helical" evidence="6">
    <location>
        <begin position="213"/>
        <end position="234"/>
    </location>
</feature>
<gene>
    <name evidence="7" type="ORF">PL9214480009</name>
</gene>
<comment type="subcellular location">
    <subcellularLocation>
        <location evidence="1">Membrane</location>
        <topology evidence="1">Multi-pass membrane protein</topology>
    </subcellularLocation>
</comment>
<dbReference type="InterPro" id="IPR036458">
    <property type="entry name" value="Na:dicarbo_symporter_sf"/>
</dbReference>
<reference evidence="8" key="1">
    <citation type="submission" date="2015-10" db="EMBL/GenBank/DDBJ databases">
        <authorList>
            <person name="Regsiter A."/>
            <person name="william w."/>
        </authorList>
    </citation>
    <scope>NUCLEOTIDE SEQUENCE [LARGE SCALE GENOMIC DNA]</scope>
</reference>
<keyword evidence="4 6" id="KW-1133">Transmembrane helix</keyword>
<evidence type="ECO:0000256" key="2">
    <source>
        <dbReference type="ARBA" id="ARBA00022448"/>
    </source>
</evidence>
<dbReference type="GO" id="GO:0015293">
    <property type="term" value="F:symporter activity"/>
    <property type="evidence" value="ECO:0007669"/>
    <property type="project" value="InterPro"/>
</dbReference>
<evidence type="ECO:0000313" key="7">
    <source>
        <dbReference type="EMBL" id="CUR32401.1"/>
    </source>
</evidence>
<protein>
    <submittedName>
        <fullName evidence="7">Na+/H+ dicarboxylate symporter</fullName>
    </submittedName>
</protein>